<feature type="region of interest" description="Disordered" evidence="1">
    <location>
        <begin position="119"/>
        <end position="140"/>
    </location>
</feature>
<dbReference type="EMBL" id="CAJOBZ010000001">
    <property type="protein sequence ID" value="CAF4747475.1"/>
    <property type="molecule type" value="Genomic_DNA"/>
</dbReference>
<sequence>MRELPLLDDPLEPLLDEKPFKLIEDSMSEGISESLTWLESEASRQTGSRARCARSIRRRRPVSSGSKGVPDAPGCVYASEGESDADSECSGRVHAFHPPAQLTCARPSAPTIFLATQSRRGTGAPVSIPTRRYTRSTPQKKRRIRTITPTRELLLSCNCDENSLTITK</sequence>
<keyword evidence="3" id="KW-1185">Reference proteome</keyword>
<feature type="region of interest" description="Disordered" evidence="1">
    <location>
        <begin position="38"/>
        <end position="81"/>
    </location>
</feature>
<feature type="compositionally biased region" description="Polar residues" evidence="1">
    <location>
        <begin position="38"/>
        <end position="47"/>
    </location>
</feature>
<reference evidence="2" key="1">
    <citation type="submission" date="2021-02" db="EMBL/GenBank/DDBJ databases">
        <authorList>
            <person name="Steward A R."/>
        </authorList>
    </citation>
    <scope>NUCLEOTIDE SEQUENCE</scope>
</reference>
<comment type="caution">
    <text evidence="2">The sequence shown here is derived from an EMBL/GenBank/DDBJ whole genome shotgun (WGS) entry which is preliminary data.</text>
</comment>
<evidence type="ECO:0000256" key="1">
    <source>
        <dbReference type="SAM" id="MobiDB-lite"/>
    </source>
</evidence>
<dbReference type="Proteomes" id="UP000663880">
    <property type="component" value="Unassembled WGS sequence"/>
</dbReference>
<feature type="compositionally biased region" description="Basic residues" evidence="1">
    <location>
        <begin position="51"/>
        <end position="61"/>
    </location>
</feature>
<gene>
    <name evidence="2" type="ORF">PMACD_LOCUS448</name>
</gene>
<accession>A0A821LAE8</accession>
<evidence type="ECO:0000313" key="2">
    <source>
        <dbReference type="EMBL" id="CAF4747475.1"/>
    </source>
</evidence>
<evidence type="ECO:0000313" key="3">
    <source>
        <dbReference type="Proteomes" id="UP000663880"/>
    </source>
</evidence>
<dbReference type="AlphaFoldDB" id="A0A821LAE8"/>
<organism evidence="2 3">
    <name type="scientific">Pieris macdunnoughi</name>
    <dbReference type="NCBI Taxonomy" id="345717"/>
    <lineage>
        <taxon>Eukaryota</taxon>
        <taxon>Metazoa</taxon>
        <taxon>Ecdysozoa</taxon>
        <taxon>Arthropoda</taxon>
        <taxon>Hexapoda</taxon>
        <taxon>Insecta</taxon>
        <taxon>Pterygota</taxon>
        <taxon>Neoptera</taxon>
        <taxon>Endopterygota</taxon>
        <taxon>Lepidoptera</taxon>
        <taxon>Glossata</taxon>
        <taxon>Ditrysia</taxon>
        <taxon>Papilionoidea</taxon>
        <taxon>Pieridae</taxon>
        <taxon>Pierinae</taxon>
        <taxon>Pieris</taxon>
    </lineage>
</organism>
<proteinExistence type="predicted"/>
<name>A0A821LAE8_9NEOP</name>
<protein>
    <submittedName>
        <fullName evidence="2">Uncharacterized protein</fullName>
    </submittedName>
</protein>